<evidence type="ECO:0000256" key="1">
    <source>
        <dbReference type="SAM" id="MobiDB-lite"/>
    </source>
</evidence>
<organism evidence="2">
    <name type="scientific">Culex pipiens</name>
    <name type="common">House mosquito</name>
    <dbReference type="NCBI Taxonomy" id="7175"/>
    <lineage>
        <taxon>Eukaryota</taxon>
        <taxon>Metazoa</taxon>
        <taxon>Ecdysozoa</taxon>
        <taxon>Arthropoda</taxon>
        <taxon>Hexapoda</taxon>
        <taxon>Insecta</taxon>
        <taxon>Pterygota</taxon>
        <taxon>Neoptera</taxon>
        <taxon>Endopterygota</taxon>
        <taxon>Diptera</taxon>
        <taxon>Nematocera</taxon>
        <taxon>Culicoidea</taxon>
        <taxon>Culicidae</taxon>
        <taxon>Culicinae</taxon>
        <taxon>Culicini</taxon>
        <taxon>Culex</taxon>
        <taxon>Culex</taxon>
    </lineage>
</organism>
<sequence>MAIAVLQDSRGRMVHRVELELMPGAISAAGSVIVRRSESVQMVRGDQVEHRKRDDREGGEKQKQAPSDATFGPVESFHLEDWPPRRCCWKSSSSSVATRAIHLIHRAYDAPSGYCSALVD</sequence>
<dbReference type="EMBL" id="HBUE01161275">
    <property type="protein sequence ID" value="CAG6510180.1"/>
    <property type="molecule type" value="Transcribed_RNA"/>
</dbReference>
<feature type="region of interest" description="Disordered" evidence="1">
    <location>
        <begin position="43"/>
        <end position="78"/>
    </location>
</feature>
<proteinExistence type="predicted"/>
<dbReference type="AlphaFoldDB" id="A0A8D8IVN2"/>
<reference evidence="2" key="1">
    <citation type="submission" date="2021-05" db="EMBL/GenBank/DDBJ databases">
        <authorList>
            <person name="Alioto T."/>
            <person name="Alioto T."/>
            <person name="Gomez Garrido J."/>
        </authorList>
    </citation>
    <scope>NUCLEOTIDE SEQUENCE</scope>
</reference>
<feature type="compositionally biased region" description="Basic and acidic residues" evidence="1">
    <location>
        <begin position="46"/>
        <end position="63"/>
    </location>
</feature>
<name>A0A8D8IVN2_CULPI</name>
<evidence type="ECO:0000313" key="2">
    <source>
        <dbReference type="EMBL" id="CAG6561584.1"/>
    </source>
</evidence>
<accession>A0A8D8IVN2</accession>
<protein>
    <submittedName>
        <fullName evidence="2">(northern house mosquito) hypothetical protein</fullName>
    </submittedName>
</protein>
<dbReference type="EMBL" id="HBUE01266466">
    <property type="protein sequence ID" value="CAG6561584.1"/>
    <property type="molecule type" value="Transcribed_RNA"/>
</dbReference>